<sequence>MPSPVLNLARSGPRRRGARRGLMLTPLVALAVTTALTGCTSSAPSPEPTTAAGSTATAPQPTETLLEDTADQHSAVGAVPEGFPHDLLPTPEDAEILVSTMQPVEGADLTTISLNLRSAQDAAALVDGLRQPLLASGFAEATPAQAEPGLAAQTTFVRGDGEMLLVGVLDRDGVRTLTLGGRLRLG</sequence>
<feature type="chain" id="PRO_5046879775" description="Lipoprotein" evidence="2">
    <location>
        <begin position="32"/>
        <end position="186"/>
    </location>
</feature>
<feature type="signal peptide" evidence="2">
    <location>
        <begin position="1"/>
        <end position="31"/>
    </location>
</feature>
<feature type="compositionally biased region" description="Low complexity" evidence="1">
    <location>
        <begin position="40"/>
        <end position="59"/>
    </location>
</feature>
<keyword evidence="2" id="KW-0732">Signal</keyword>
<dbReference type="Proteomes" id="UP001316189">
    <property type="component" value="Chromosome"/>
</dbReference>
<evidence type="ECO:0000256" key="2">
    <source>
        <dbReference type="SAM" id="SignalP"/>
    </source>
</evidence>
<keyword evidence="4" id="KW-1185">Reference proteome</keyword>
<dbReference type="EMBL" id="CP101988">
    <property type="protein sequence ID" value="UUI73953.1"/>
    <property type="molecule type" value="Genomic_DNA"/>
</dbReference>
<evidence type="ECO:0000313" key="4">
    <source>
        <dbReference type="Proteomes" id="UP001316189"/>
    </source>
</evidence>
<accession>A0ABY5KW71</accession>
<feature type="region of interest" description="Disordered" evidence="1">
    <location>
        <begin position="1"/>
        <end position="20"/>
    </location>
</feature>
<evidence type="ECO:0000256" key="1">
    <source>
        <dbReference type="SAM" id="MobiDB-lite"/>
    </source>
</evidence>
<organism evidence="3 4">
    <name type="scientific">Cellulomonas chengniuliangii</name>
    <dbReference type="NCBI Taxonomy" id="2968084"/>
    <lineage>
        <taxon>Bacteria</taxon>
        <taxon>Bacillati</taxon>
        <taxon>Actinomycetota</taxon>
        <taxon>Actinomycetes</taxon>
        <taxon>Micrococcales</taxon>
        <taxon>Cellulomonadaceae</taxon>
        <taxon>Cellulomonas</taxon>
    </lineage>
</organism>
<reference evidence="3 4" key="1">
    <citation type="submission" date="2022-07" db="EMBL/GenBank/DDBJ databases">
        <title>Novel species in genus cellulomonas.</title>
        <authorList>
            <person name="Ye L."/>
        </authorList>
    </citation>
    <scope>NUCLEOTIDE SEQUENCE [LARGE SCALE GENOMIC DNA]</scope>
    <source>
        <strain evidence="4">zg-Y338</strain>
    </source>
</reference>
<gene>
    <name evidence="3" type="ORF">NP064_08830</name>
</gene>
<evidence type="ECO:0000313" key="3">
    <source>
        <dbReference type="EMBL" id="UUI73953.1"/>
    </source>
</evidence>
<dbReference type="RefSeq" id="WP_227569280.1">
    <property type="nucleotide sequence ID" value="NZ_CP101988.1"/>
</dbReference>
<proteinExistence type="predicted"/>
<evidence type="ECO:0008006" key="5">
    <source>
        <dbReference type="Google" id="ProtNLM"/>
    </source>
</evidence>
<protein>
    <recommendedName>
        <fullName evidence="5">Lipoprotein</fullName>
    </recommendedName>
</protein>
<feature type="region of interest" description="Disordered" evidence="1">
    <location>
        <begin position="39"/>
        <end position="59"/>
    </location>
</feature>
<name>A0ABY5KW71_9CELL</name>